<protein>
    <submittedName>
        <fullName evidence="2">Uncharacterized protein</fullName>
    </submittedName>
</protein>
<dbReference type="SUPFAM" id="SSF109998">
    <property type="entry name" value="Triger factor/SurA peptide-binding domain-like"/>
    <property type="match status" value="1"/>
</dbReference>
<accession>X1VLY7</accession>
<dbReference type="InterPro" id="IPR027304">
    <property type="entry name" value="Trigger_fact/SurA_dom_sf"/>
</dbReference>
<sequence length="102" mass="11761">MPVPASAPQQKSQEEMDLSQKKKNIVESRDKVVGPEEKKIVTLAIVNERVVTSEDFDRELESLAPEYRGIFEEEKEEFLDQLITMEILLQEAERQGLAKEKE</sequence>
<comment type="caution">
    <text evidence="2">The sequence shown here is derived from an EMBL/GenBank/DDBJ whole genome shotgun (WGS) entry which is preliminary data.</text>
</comment>
<feature type="non-terminal residue" evidence="2">
    <location>
        <position position="102"/>
    </location>
</feature>
<evidence type="ECO:0000256" key="1">
    <source>
        <dbReference type="SAM" id="MobiDB-lite"/>
    </source>
</evidence>
<dbReference type="Gene3D" id="1.10.8.1040">
    <property type="match status" value="1"/>
</dbReference>
<reference evidence="2" key="1">
    <citation type="journal article" date="2014" name="Front. Microbiol.">
        <title>High frequency of phylogenetically diverse reductive dehalogenase-homologous genes in deep subseafloor sedimentary metagenomes.</title>
        <authorList>
            <person name="Kawai M."/>
            <person name="Futagami T."/>
            <person name="Toyoda A."/>
            <person name="Takaki Y."/>
            <person name="Nishi S."/>
            <person name="Hori S."/>
            <person name="Arai W."/>
            <person name="Tsubouchi T."/>
            <person name="Morono Y."/>
            <person name="Uchiyama I."/>
            <person name="Ito T."/>
            <person name="Fujiyama A."/>
            <person name="Inagaki F."/>
            <person name="Takami H."/>
        </authorList>
    </citation>
    <scope>NUCLEOTIDE SEQUENCE</scope>
    <source>
        <strain evidence="2">Expedition CK06-06</strain>
    </source>
</reference>
<evidence type="ECO:0000313" key="2">
    <source>
        <dbReference type="EMBL" id="GAJ16946.1"/>
    </source>
</evidence>
<gene>
    <name evidence="2" type="ORF">S12H4_60928</name>
</gene>
<proteinExistence type="predicted"/>
<feature type="compositionally biased region" description="Basic and acidic residues" evidence="1">
    <location>
        <begin position="12"/>
        <end position="27"/>
    </location>
</feature>
<feature type="region of interest" description="Disordered" evidence="1">
    <location>
        <begin position="1"/>
        <end position="27"/>
    </location>
</feature>
<name>X1VLY7_9ZZZZ</name>
<dbReference type="AlphaFoldDB" id="X1VLY7"/>
<dbReference type="EMBL" id="BARW01040252">
    <property type="protein sequence ID" value="GAJ16946.1"/>
    <property type="molecule type" value="Genomic_DNA"/>
</dbReference>
<organism evidence="2">
    <name type="scientific">marine sediment metagenome</name>
    <dbReference type="NCBI Taxonomy" id="412755"/>
    <lineage>
        <taxon>unclassified sequences</taxon>
        <taxon>metagenomes</taxon>
        <taxon>ecological metagenomes</taxon>
    </lineage>
</organism>